<comment type="caution">
    <text evidence="1">The sequence shown here is derived from an EMBL/GenBank/DDBJ whole genome shotgun (WGS) entry which is preliminary data.</text>
</comment>
<gene>
    <name evidence="1" type="ORF">IQ266_03895</name>
</gene>
<accession>A0A928VHW0</accession>
<dbReference type="Proteomes" id="UP000625316">
    <property type="component" value="Unassembled WGS sequence"/>
</dbReference>
<protein>
    <submittedName>
        <fullName evidence="1">Glycosyltransferase family 2 protein</fullName>
    </submittedName>
</protein>
<name>A0A928VHW0_9CYAN</name>
<dbReference type="SUPFAM" id="SSF53448">
    <property type="entry name" value="Nucleotide-diphospho-sugar transferases"/>
    <property type="match status" value="1"/>
</dbReference>
<dbReference type="AlphaFoldDB" id="A0A928VHW0"/>
<evidence type="ECO:0000313" key="2">
    <source>
        <dbReference type="Proteomes" id="UP000625316"/>
    </source>
</evidence>
<sequence length="307" mass="35107">MTYAPIALFVYKRPDHARRSIESLMQCPEFAQSPLYVFCDGAKHPEDQPLVEQTRMVVRTLLGAHGSIIESEQNCGLAESIISCVTKLVNEFERVIVLEDDLILSPYFLDYMNSALDFYADQPSVMQVSGYVPPVREFANSDQAMVFPLINSWGWATWRRAWKYFDIDASGWESMKTDRALRKQFNLDGHYDLFSMLKLQMTGEIDSWAIRWNWSVFRQNGYVLYPPVSYVDNIGKDGSGTHSSKLASLIFGSTAQRSASGPTHLPAHVTINPKHYKAFKKSLFLPALRNTLGVIKRNVKTFLRRFR</sequence>
<dbReference type="Gene3D" id="3.90.550.10">
    <property type="entry name" value="Spore Coat Polysaccharide Biosynthesis Protein SpsA, Chain A"/>
    <property type="match status" value="1"/>
</dbReference>
<keyword evidence="2" id="KW-1185">Reference proteome</keyword>
<proteinExistence type="predicted"/>
<dbReference type="RefSeq" id="WP_264323726.1">
    <property type="nucleotide sequence ID" value="NZ_JADEXQ010000008.1"/>
</dbReference>
<organism evidence="1 2">
    <name type="scientific">Romeriopsis navalis LEGE 11480</name>
    <dbReference type="NCBI Taxonomy" id="2777977"/>
    <lineage>
        <taxon>Bacteria</taxon>
        <taxon>Bacillati</taxon>
        <taxon>Cyanobacteriota</taxon>
        <taxon>Cyanophyceae</taxon>
        <taxon>Leptolyngbyales</taxon>
        <taxon>Leptolyngbyaceae</taxon>
        <taxon>Romeriopsis</taxon>
        <taxon>Romeriopsis navalis</taxon>
    </lineage>
</organism>
<evidence type="ECO:0000313" key="1">
    <source>
        <dbReference type="EMBL" id="MBE9028903.1"/>
    </source>
</evidence>
<dbReference type="InterPro" id="IPR029044">
    <property type="entry name" value="Nucleotide-diphossugar_trans"/>
</dbReference>
<reference evidence="1" key="1">
    <citation type="submission" date="2020-10" db="EMBL/GenBank/DDBJ databases">
        <authorList>
            <person name="Castelo-Branco R."/>
            <person name="Eusebio N."/>
            <person name="Adriana R."/>
            <person name="Vieira A."/>
            <person name="Brugerolle De Fraissinette N."/>
            <person name="Rezende De Castro R."/>
            <person name="Schneider M.P."/>
            <person name="Vasconcelos V."/>
            <person name="Leao P.N."/>
        </authorList>
    </citation>
    <scope>NUCLEOTIDE SEQUENCE</scope>
    <source>
        <strain evidence="1">LEGE 11480</strain>
    </source>
</reference>
<dbReference type="EMBL" id="JADEXQ010000008">
    <property type="protein sequence ID" value="MBE9028903.1"/>
    <property type="molecule type" value="Genomic_DNA"/>
</dbReference>